<dbReference type="EMBL" id="JAUMKJ010000057">
    <property type="protein sequence ID" value="MDO3681199.1"/>
    <property type="molecule type" value="Genomic_DNA"/>
</dbReference>
<evidence type="ECO:0008006" key="3">
    <source>
        <dbReference type="Google" id="ProtNLM"/>
    </source>
</evidence>
<comment type="caution">
    <text evidence="1">The sequence shown here is derived from an EMBL/GenBank/DDBJ whole genome shotgun (WGS) entry which is preliminary data.</text>
</comment>
<keyword evidence="2" id="KW-1185">Reference proteome</keyword>
<proteinExistence type="predicted"/>
<organism evidence="1 2">
    <name type="scientific">Paenibacillus ehimensis</name>
    <dbReference type="NCBI Taxonomy" id="79264"/>
    <lineage>
        <taxon>Bacteria</taxon>
        <taxon>Bacillati</taxon>
        <taxon>Bacillota</taxon>
        <taxon>Bacilli</taxon>
        <taxon>Bacillales</taxon>
        <taxon>Paenibacillaceae</taxon>
        <taxon>Paenibacillus</taxon>
    </lineage>
</organism>
<gene>
    <name evidence="1" type="ORF">Q3C12_29805</name>
</gene>
<sequence length="212" mass="24682">MIFDSDEFVNDIDGYKREFMRFIEQEKKNLGFLQSKLEQMGFVNSLSNLTTADYFEFEGDETVSKTDIIHSLHSGLMITTCGRFEYHLILLCTVVQRALGIGIGHKEVHGSGIRNVATYLDALFKLKIRKSAEYKKVIDWLEVRNLLTHHYGTAETNEQFEKIFNVDMSFDHDSNLIFVSMHDCHRLLKDFETFSLFLFNRLESVVDESEEL</sequence>
<reference evidence="1" key="1">
    <citation type="submission" date="2023-07" db="EMBL/GenBank/DDBJ databases">
        <authorList>
            <person name="Aktuganov G."/>
            <person name="Boyko T."/>
            <person name="Delegan Y."/>
            <person name="Galimzianova N."/>
            <person name="Gilvanova E."/>
            <person name="Korobov V."/>
            <person name="Kuzmina L."/>
            <person name="Melentiev A."/>
            <person name="Milman P."/>
            <person name="Ryabova A."/>
            <person name="Stupak E."/>
            <person name="Yasakov T."/>
            <person name="Zharikova N."/>
            <person name="Zhurenko E."/>
        </authorList>
    </citation>
    <scope>NUCLEOTIDE SEQUENCE</scope>
    <source>
        <strain evidence="1">IB-739</strain>
    </source>
</reference>
<accession>A0ABT8VJM9</accession>
<dbReference type="RefSeq" id="WP_302881125.1">
    <property type="nucleotide sequence ID" value="NZ_JAUMKJ010000057.1"/>
</dbReference>
<protein>
    <recommendedName>
        <fullName evidence="3">DUF4145 domain-containing protein</fullName>
    </recommendedName>
</protein>
<evidence type="ECO:0000313" key="2">
    <source>
        <dbReference type="Proteomes" id="UP001168883"/>
    </source>
</evidence>
<evidence type="ECO:0000313" key="1">
    <source>
        <dbReference type="EMBL" id="MDO3681199.1"/>
    </source>
</evidence>
<name>A0ABT8VJM9_9BACL</name>
<dbReference type="Proteomes" id="UP001168883">
    <property type="component" value="Unassembled WGS sequence"/>
</dbReference>